<sequence length="139" mass="15586">MPITAQCTLDALEVPAKKLLLAENNFVSHNRFTVLADTEMGLNELFADLIDTVWDQSAWLGALDTPGETIKTLYTKPYTDKSVQSIPDVPVYDKYKNLISEKLEKIKILTNDFGELAKDTTGNSRCSNKWEKPISTDTD</sequence>
<dbReference type="OrthoDB" id="5543323at2759"/>
<evidence type="ECO:0000313" key="1">
    <source>
        <dbReference type="EMBL" id="OMJ26425.1"/>
    </source>
</evidence>
<proteinExistence type="predicted"/>
<protein>
    <submittedName>
        <fullName evidence="1">Uncharacterized protein</fullName>
    </submittedName>
</protein>
<gene>
    <name evidence="1" type="ORF">AYI70_g208</name>
</gene>
<comment type="caution">
    <text evidence="1">The sequence shown here is derived from an EMBL/GenBank/DDBJ whole genome shotgun (WGS) entry which is preliminary data.</text>
</comment>
<organism evidence="1 2">
    <name type="scientific">Smittium culicis</name>
    <dbReference type="NCBI Taxonomy" id="133412"/>
    <lineage>
        <taxon>Eukaryota</taxon>
        <taxon>Fungi</taxon>
        <taxon>Fungi incertae sedis</taxon>
        <taxon>Zoopagomycota</taxon>
        <taxon>Kickxellomycotina</taxon>
        <taxon>Harpellomycetes</taxon>
        <taxon>Harpellales</taxon>
        <taxon>Legeriomycetaceae</taxon>
        <taxon>Smittium</taxon>
    </lineage>
</organism>
<reference evidence="1 2" key="1">
    <citation type="submission" date="2017-01" db="EMBL/GenBank/DDBJ databases">
        <authorList>
            <person name="Mah S.A."/>
            <person name="Swanson W.J."/>
            <person name="Moy G.W."/>
            <person name="Vacquier V.D."/>
        </authorList>
    </citation>
    <scope>NUCLEOTIDE SEQUENCE [LARGE SCALE GENOMIC DNA]</scope>
    <source>
        <strain evidence="1 2">GSMNP</strain>
    </source>
</reference>
<dbReference type="Proteomes" id="UP000187283">
    <property type="component" value="Unassembled WGS sequence"/>
</dbReference>
<dbReference type="AlphaFoldDB" id="A0A1R1YHZ8"/>
<accession>A0A1R1YHZ8</accession>
<evidence type="ECO:0000313" key="2">
    <source>
        <dbReference type="Proteomes" id="UP000187283"/>
    </source>
</evidence>
<dbReference type="EMBL" id="LSSN01000021">
    <property type="protein sequence ID" value="OMJ26425.1"/>
    <property type="molecule type" value="Genomic_DNA"/>
</dbReference>
<keyword evidence="2" id="KW-1185">Reference proteome</keyword>
<name>A0A1R1YHZ8_9FUNG</name>